<dbReference type="Proteomes" id="UP001230253">
    <property type="component" value="Unassembled WGS sequence"/>
</dbReference>
<evidence type="ECO:0000313" key="8">
    <source>
        <dbReference type="EMBL" id="MDQ0327272.1"/>
    </source>
</evidence>
<feature type="domain" description="J" evidence="7">
    <location>
        <begin position="177"/>
        <end position="230"/>
    </location>
</feature>
<protein>
    <recommendedName>
        <fullName evidence="7">J domain-containing protein</fullName>
    </recommendedName>
</protein>
<evidence type="ECO:0000256" key="2">
    <source>
        <dbReference type="ARBA" id="ARBA00022692"/>
    </source>
</evidence>
<dbReference type="Pfam" id="PF00226">
    <property type="entry name" value="DnaJ"/>
    <property type="match status" value="1"/>
</dbReference>
<comment type="caution">
    <text evidence="8">The sequence shown here is derived from an EMBL/GenBank/DDBJ whole genome shotgun (WGS) entry which is preliminary data.</text>
</comment>
<keyword evidence="3 6" id="KW-1133">Transmembrane helix</keyword>
<feature type="transmembrane region" description="Helical" evidence="6">
    <location>
        <begin position="40"/>
        <end position="66"/>
    </location>
</feature>
<keyword evidence="9" id="KW-1185">Reference proteome</keyword>
<dbReference type="InterPro" id="IPR036869">
    <property type="entry name" value="J_dom_sf"/>
</dbReference>
<evidence type="ECO:0000256" key="4">
    <source>
        <dbReference type="ARBA" id="ARBA00023136"/>
    </source>
</evidence>
<evidence type="ECO:0000313" key="9">
    <source>
        <dbReference type="Proteomes" id="UP001230253"/>
    </source>
</evidence>
<proteinExistence type="inferred from homology"/>
<dbReference type="EMBL" id="JAUSUK010000002">
    <property type="protein sequence ID" value="MDQ0327272.1"/>
    <property type="molecule type" value="Genomic_DNA"/>
</dbReference>
<dbReference type="PROSITE" id="PS50076">
    <property type="entry name" value="DNAJ_2"/>
    <property type="match status" value="1"/>
</dbReference>
<keyword evidence="2 6" id="KW-0812">Transmembrane</keyword>
<comment type="similarity">
    <text evidence="5">Belongs to the TIM14 family.</text>
</comment>
<dbReference type="InterPro" id="IPR001623">
    <property type="entry name" value="DnaJ_domain"/>
</dbReference>
<evidence type="ECO:0000256" key="5">
    <source>
        <dbReference type="ARBA" id="ARBA00038105"/>
    </source>
</evidence>
<dbReference type="Gene3D" id="1.10.287.110">
    <property type="entry name" value="DnaJ domain"/>
    <property type="match status" value="1"/>
</dbReference>
<gene>
    <name evidence="8" type="ORF">J2R99_003141</name>
</gene>
<reference evidence="8 9" key="1">
    <citation type="submission" date="2023-07" db="EMBL/GenBank/DDBJ databases">
        <title>Genomic Encyclopedia of Type Strains, Phase IV (KMG-IV): sequencing the most valuable type-strain genomes for metagenomic binning, comparative biology and taxonomic classification.</title>
        <authorList>
            <person name="Goeker M."/>
        </authorList>
    </citation>
    <scope>NUCLEOTIDE SEQUENCE [LARGE SCALE GENOMIC DNA]</scope>
    <source>
        <strain evidence="8 9">DSM 11549</strain>
    </source>
</reference>
<sequence>MIRGLFILIAVVAAIYLLFRVFLTASPARLAGTLRMGSGIALGLIALGLLIVGQFAFALPVAIFAFSILRKSWSRRGGAATHLSTVRSAGLEMTLDHVSGDLDGTVLAGRYEGRVLSELTFEELTLVAHDMTGDPESLRLLESYLDRAHPRWRDDMQADADMGAGTASSSSGMSTQEAYDILGLQAGAGEAEIRQAHRRLMKQVHPDRGGSAALAARINQAKEWLLREHR</sequence>
<evidence type="ECO:0000259" key="7">
    <source>
        <dbReference type="PROSITE" id="PS50076"/>
    </source>
</evidence>
<evidence type="ECO:0000256" key="6">
    <source>
        <dbReference type="SAM" id="Phobius"/>
    </source>
</evidence>
<dbReference type="PANTHER" id="PTHR12763:SF28">
    <property type="entry name" value="GEO10507P1-RELATED"/>
    <property type="match status" value="1"/>
</dbReference>
<dbReference type="SMART" id="SM00271">
    <property type="entry name" value="DnaJ"/>
    <property type="match status" value="1"/>
</dbReference>
<dbReference type="PANTHER" id="PTHR12763">
    <property type="match status" value="1"/>
</dbReference>
<dbReference type="SUPFAM" id="SSF46565">
    <property type="entry name" value="Chaperone J-domain"/>
    <property type="match status" value="1"/>
</dbReference>
<comment type="subcellular location">
    <subcellularLocation>
        <location evidence="1">Membrane</location>
        <topology evidence="1">Single-pass membrane protein</topology>
    </subcellularLocation>
</comment>
<evidence type="ECO:0000256" key="3">
    <source>
        <dbReference type="ARBA" id="ARBA00022989"/>
    </source>
</evidence>
<dbReference type="CDD" id="cd06257">
    <property type="entry name" value="DnaJ"/>
    <property type="match status" value="1"/>
</dbReference>
<accession>A0ABU0CAP7</accession>
<name>A0ABU0CAP7_9BRAD</name>
<evidence type="ECO:0000256" key="1">
    <source>
        <dbReference type="ARBA" id="ARBA00004167"/>
    </source>
</evidence>
<dbReference type="RefSeq" id="WP_307155333.1">
    <property type="nucleotide sequence ID" value="NZ_JAUSUK010000002.1"/>
</dbReference>
<organism evidence="8 9">
    <name type="scientific">Rhodopseudomonas julia</name>
    <dbReference type="NCBI Taxonomy" id="200617"/>
    <lineage>
        <taxon>Bacteria</taxon>
        <taxon>Pseudomonadati</taxon>
        <taxon>Pseudomonadota</taxon>
        <taxon>Alphaproteobacteria</taxon>
        <taxon>Hyphomicrobiales</taxon>
        <taxon>Nitrobacteraceae</taxon>
        <taxon>Rhodopseudomonas</taxon>
    </lineage>
</organism>
<keyword evidence="4 6" id="KW-0472">Membrane</keyword>